<comment type="similarity">
    <text evidence="1">Belongs to the ENTR1 family.</text>
</comment>
<dbReference type="GO" id="GO:0005813">
    <property type="term" value="C:centrosome"/>
    <property type="evidence" value="ECO:0007669"/>
    <property type="project" value="TreeGrafter"/>
</dbReference>
<dbReference type="Pfam" id="PF21773">
    <property type="entry name" value="ODAD1_CC"/>
    <property type="match status" value="1"/>
</dbReference>
<evidence type="ECO:0000259" key="5">
    <source>
        <dbReference type="Pfam" id="PF21773"/>
    </source>
</evidence>
<dbReference type="InterPro" id="IPR049258">
    <property type="entry name" value="ODAD1_CC"/>
</dbReference>
<feature type="non-terminal residue" evidence="6">
    <location>
        <position position="111"/>
    </location>
</feature>
<dbReference type="PANTHER" id="PTHR31259:SF3">
    <property type="entry name" value="ENDOSOME-ASSOCIATED-TRAFFICKING REGULATOR 1"/>
    <property type="match status" value="1"/>
</dbReference>
<comment type="caution">
    <text evidence="6">The sequence shown here is derived from an EMBL/GenBank/DDBJ whole genome shotgun (WGS) entry which is preliminary data.</text>
</comment>
<dbReference type="GO" id="GO:0045724">
    <property type="term" value="P:positive regulation of cilium assembly"/>
    <property type="evidence" value="ECO:0007669"/>
    <property type="project" value="TreeGrafter"/>
</dbReference>
<dbReference type="PANTHER" id="PTHR31259">
    <property type="entry name" value="ENDOSOME-ASSOCIATED TRAFFICKING REGULATOR 1"/>
    <property type="match status" value="1"/>
</dbReference>
<feature type="domain" description="ODAD1 central coiled coil region" evidence="5">
    <location>
        <begin position="1"/>
        <end position="92"/>
    </location>
</feature>
<dbReference type="AlphaFoldDB" id="A0A852KG29"/>
<dbReference type="InterPro" id="IPR026757">
    <property type="entry name" value="ENTR1"/>
</dbReference>
<organism evidence="6 7">
    <name type="scientific">Urocolius indicus</name>
    <name type="common">Red-faced mousebird</name>
    <name type="synonym">Colius indicus</name>
    <dbReference type="NCBI Taxonomy" id="458196"/>
    <lineage>
        <taxon>Eukaryota</taxon>
        <taxon>Metazoa</taxon>
        <taxon>Chordata</taxon>
        <taxon>Craniata</taxon>
        <taxon>Vertebrata</taxon>
        <taxon>Euteleostomi</taxon>
        <taxon>Archelosauria</taxon>
        <taxon>Archosauria</taxon>
        <taxon>Dinosauria</taxon>
        <taxon>Saurischia</taxon>
        <taxon>Theropoda</taxon>
        <taxon>Coelurosauria</taxon>
        <taxon>Aves</taxon>
        <taxon>Neognathae</taxon>
        <taxon>Neoaves</taxon>
        <taxon>Telluraves</taxon>
        <taxon>Coraciimorphae</taxon>
        <taxon>Coliiformes</taxon>
        <taxon>Coliidae</taxon>
        <taxon>Urocolius</taxon>
    </lineage>
</organism>
<accession>A0A852KG29</accession>
<evidence type="ECO:0000256" key="2">
    <source>
        <dbReference type="ARBA" id="ARBA00016007"/>
    </source>
</evidence>
<evidence type="ECO:0000256" key="3">
    <source>
        <dbReference type="ARBA" id="ARBA00023054"/>
    </source>
</evidence>
<dbReference type="GO" id="GO:0055037">
    <property type="term" value="C:recycling endosome"/>
    <property type="evidence" value="ECO:0007669"/>
    <property type="project" value="TreeGrafter"/>
</dbReference>
<evidence type="ECO:0000256" key="1">
    <source>
        <dbReference type="ARBA" id="ARBA00007791"/>
    </source>
</evidence>
<dbReference type="GO" id="GO:0005769">
    <property type="term" value="C:early endosome"/>
    <property type="evidence" value="ECO:0007669"/>
    <property type="project" value="TreeGrafter"/>
</dbReference>
<dbReference type="GO" id="GO:0030496">
    <property type="term" value="C:midbody"/>
    <property type="evidence" value="ECO:0007669"/>
    <property type="project" value="TreeGrafter"/>
</dbReference>
<protein>
    <recommendedName>
        <fullName evidence="2">Endosome-associated-trafficking regulator 1</fullName>
    </recommendedName>
</protein>
<feature type="non-terminal residue" evidence="6">
    <location>
        <position position="1"/>
    </location>
</feature>
<gene>
    <name evidence="6" type="primary">Sdccag3_1</name>
    <name evidence="6" type="ORF">UROIND_R15555</name>
</gene>
<keyword evidence="3 4" id="KW-0175">Coiled coil</keyword>
<sequence length="111" mass="12901">FVQQTEWNFQLMTWRALEAESKVEKLQQEIFTLQRELESWKAKNKDQKVGQMISLEAIKRNTDFTVQELYKIVTGANQFIRQLSSGVESLLFTAEVLKSTGLISEVETEIE</sequence>
<evidence type="ECO:0000313" key="7">
    <source>
        <dbReference type="Proteomes" id="UP000654395"/>
    </source>
</evidence>
<keyword evidence="7" id="KW-1185">Reference proteome</keyword>
<name>A0A852KG29_UROIN</name>
<dbReference type="GO" id="GO:0032465">
    <property type="term" value="P:regulation of cytokinesis"/>
    <property type="evidence" value="ECO:0007669"/>
    <property type="project" value="TreeGrafter"/>
</dbReference>
<feature type="coiled-coil region" evidence="4">
    <location>
        <begin position="16"/>
        <end position="43"/>
    </location>
</feature>
<dbReference type="EMBL" id="WBNH01001955">
    <property type="protein sequence ID" value="NXX75685.1"/>
    <property type="molecule type" value="Genomic_DNA"/>
</dbReference>
<dbReference type="Proteomes" id="UP000654395">
    <property type="component" value="Unassembled WGS sequence"/>
</dbReference>
<evidence type="ECO:0000256" key="4">
    <source>
        <dbReference type="SAM" id="Coils"/>
    </source>
</evidence>
<evidence type="ECO:0000313" key="6">
    <source>
        <dbReference type="EMBL" id="NXX75685.1"/>
    </source>
</evidence>
<proteinExistence type="inferred from homology"/>
<dbReference type="GO" id="GO:0036064">
    <property type="term" value="C:ciliary basal body"/>
    <property type="evidence" value="ECO:0007669"/>
    <property type="project" value="TreeGrafter"/>
</dbReference>
<dbReference type="OrthoDB" id="6499155at2759"/>
<reference evidence="6" key="1">
    <citation type="submission" date="2020-02" db="EMBL/GenBank/DDBJ databases">
        <title>Bird 10,000 Genomes (B10K) Project - Family phase.</title>
        <authorList>
            <person name="Zhang G."/>
        </authorList>
    </citation>
    <scope>NUCLEOTIDE SEQUENCE</scope>
    <source>
        <strain evidence="6">B10K-DU-030-59</strain>
    </source>
</reference>
<dbReference type="GO" id="GO:1903566">
    <property type="term" value="P:positive regulation of protein localization to cilium"/>
    <property type="evidence" value="ECO:0007669"/>
    <property type="project" value="TreeGrafter"/>
</dbReference>